<dbReference type="PANTHER" id="PTHR10622">
    <property type="entry name" value="HET DOMAIN-CONTAINING PROTEIN"/>
    <property type="match status" value="1"/>
</dbReference>
<accession>A0A8K0QTB2</accession>
<feature type="non-terminal residue" evidence="2">
    <location>
        <position position="66"/>
    </location>
</feature>
<feature type="domain" description="Heterokaryon incompatibility" evidence="1">
    <location>
        <begin position="10"/>
        <end position="65"/>
    </location>
</feature>
<dbReference type="Pfam" id="PF06985">
    <property type="entry name" value="HET"/>
    <property type="match status" value="1"/>
</dbReference>
<dbReference type="AlphaFoldDB" id="A0A8K0QTB2"/>
<keyword evidence="3" id="KW-1185">Reference proteome</keyword>
<name>A0A8K0QTB2_9PLEO</name>
<dbReference type="PANTHER" id="PTHR10622:SF12">
    <property type="entry name" value="HET DOMAIN-CONTAINING PROTEIN"/>
    <property type="match status" value="1"/>
</dbReference>
<dbReference type="EMBL" id="JAGMVJ010000033">
    <property type="protein sequence ID" value="KAH7067919.1"/>
    <property type="molecule type" value="Genomic_DNA"/>
</dbReference>
<gene>
    <name evidence="2" type="ORF">FB567DRAFT_407783</name>
</gene>
<dbReference type="InterPro" id="IPR010730">
    <property type="entry name" value="HET"/>
</dbReference>
<protein>
    <recommendedName>
        <fullName evidence="1">Heterokaryon incompatibility domain-containing protein</fullName>
    </recommendedName>
</protein>
<comment type="caution">
    <text evidence="2">The sequence shown here is derived from an EMBL/GenBank/DDBJ whole genome shotgun (WGS) entry which is preliminary data.</text>
</comment>
<reference evidence="2" key="1">
    <citation type="journal article" date="2021" name="Nat. Commun.">
        <title>Genetic determinants of endophytism in the Arabidopsis root mycobiome.</title>
        <authorList>
            <person name="Mesny F."/>
            <person name="Miyauchi S."/>
            <person name="Thiergart T."/>
            <person name="Pickel B."/>
            <person name="Atanasova L."/>
            <person name="Karlsson M."/>
            <person name="Huettel B."/>
            <person name="Barry K.W."/>
            <person name="Haridas S."/>
            <person name="Chen C."/>
            <person name="Bauer D."/>
            <person name="Andreopoulos W."/>
            <person name="Pangilinan J."/>
            <person name="LaButti K."/>
            <person name="Riley R."/>
            <person name="Lipzen A."/>
            <person name="Clum A."/>
            <person name="Drula E."/>
            <person name="Henrissat B."/>
            <person name="Kohler A."/>
            <person name="Grigoriev I.V."/>
            <person name="Martin F.M."/>
            <person name="Hacquard S."/>
        </authorList>
    </citation>
    <scope>NUCLEOTIDE SEQUENCE</scope>
    <source>
        <strain evidence="2">MPI-SDFR-AT-0120</strain>
    </source>
</reference>
<dbReference type="Proteomes" id="UP000813461">
    <property type="component" value="Unassembled WGS sequence"/>
</dbReference>
<proteinExistence type="predicted"/>
<evidence type="ECO:0000313" key="3">
    <source>
        <dbReference type="Proteomes" id="UP000813461"/>
    </source>
</evidence>
<feature type="non-terminal residue" evidence="2">
    <location>
        <position position="1"/>
    </location>
</feature>
<organism evidence="2 3">
    <name type="scientific">Paraphoma chrysanthemicola</name>
    <dbReference type="NCBI Taxonomy" id="798071"/>
    <lineage>
        <taxon>Eukaryota</taxon>
        <taxon>Fungi</taxon>
        <taxon>Dikarya</taxon>
        <taxon>Ascomycota</taxon>
        <taxon>Pezizomycotina</taxon>
        <taxon>Dothideomycetes</taxon>
        <taxon>Pleosporomycetidae</taxon>
        <taxon>Pleosporales</taxon>
        <taxon>Pleosporineae</taxon>
        <taxon>Phaeosphaeriaceae</taxon>
        <taxon>Paraphoma</taxon>
    </lineage>
</organism>
<dbReference type="OrthoDB" id="674604at2759"/>
<evidence type="ECO:0000259" key="1">
    <source>
        <dbReference type="Pfam" id="PF06985"/>
    </source>
</evidence>
<evidence type="ECO:0000313" key="2">
    <source>
        <dbReference type="EMBL" id="KAH7067919.1"/>
    </source>
</evidence>
<sequence>EFVGDAIPNYAILSHTWDEDEEVTYQDFISKMNAHKRGWLKIQKRCELARIAGIRWAWVDTCCVDK</sequence>